<organism evidence="2 3">
    <name type="scientific">Drosophila guanche</name>
    <name type="common">Fruit fly</name>
    <dbReference type="NCBI Taxonomy" id="7266"/>
    <lineage>
        <taxon>Eukaryota</taxon>
        <taxon>Metazoa</taxon>
        <taxon>Ecdysozoa</taxon>
        <taxon>Arthropoda</taxon>
        <taxon>Hexapoda</taxon>
        <taxon>Insecta</taxon>
        <taxon>Pterygota</taxon>
        <taxon>Neoptera</taxon>
        <taxon>Endopterygota</taxon>
        <taxon>Diptera</taxon>
        <taxon>Brachycera</taxon>
        <taxon>Muscomorpha</taxon>
        <taxon>Ephydroidea</taxon>
        <taxon>Drosophilidae</taxon>
        <taxon>Drosophila</taxon>
        <taxon>Sophophora</taxon>
    </lineage>
</organism>
<dbReference type="Pfam" id="PF03372">
    <property type="entry name" value="Exo_endo_phos"/>
    <property type="match status" value="1"/>
</dbReference>
<dbReference type="GO" id="GO:0003824">
    <property type="term" value="F:catalytic activity"/>
    <property type="evidence" value="ECO:0007669"/>
    <property type="project" value="InterPro"/>
</dbReference>
<name>A0A3B0K7E2_DROGU</name>
<gene>
    <name evidence="2" type="ORF">DGUA_6G020849</name>
</gene>
<dbReference type="Gene3D" id="3.60.10.10">
    <property type="entry name" value="Endonuclease/exonuclease/phosphatase"/>
    <property type="match status" value="1"/>
</dbReference>
<evidence type="ECO:0000259" key="1">
    <source>
        <dbReference type="Pfam" id="PF03372"/>
    </source>
</evidence>
<reference evidence="3" key="1">
    <citation type="submission" date="2018-01" db="EMBL/GenBank/DDBJ databases">
        <authorList>
            <person name="Alioto T."/>
            <person name="Alioto T."/>
        </authorList>
    </citation>
    <scope>NUCLEOTIDE SEQUENCE [LARGE SCALE GENOMIC DNA]</scope>
</reference>
<keyword evidence="3" id="KW-1185">Reference proteome</keyword>
<evidence type="ECO:0000313" key="3">
    <source>
        <dbReference type="Proteomes" id="UP000268350"/>
    </source>
</evidence>
<sequence>YQNARGLRSKLSTLFMDSFTFSSHVIVFTETWLKPDILSSEVLADRYTIYRNDRSSRRGGGVLIAVNSNFTSELFIVQVSQDLEFLCVRLILPGQSIYVTCSYIPPSSDVLIYEQHLSALKTVSSSLSDKDHLIVLGDFNLP</sequence>
<protein>
    <recommendedName>
        <fullName evidence="1">Endonuclease/exonuclease/phosphatase domain-containing protein</fullName>
    </recommendedName>
</protein>
<dbReference type="AlphaFoldDB" id="A0A3B0K7E2"/>
<dbReference type="EMBL" id="OUUW01000045">
    <property type="protein sequence ID" value="SPP90004.1"/>
    <property type="molecule type" value="Genomic_DNA"/>
</dbReference>
<accession>A0A3B0K7E2</accession>
<dbReference type="PANTHER" id="PTHR33776">
    <property type="entry name" value="ENDO/EXONUCLEASE/PHOSPHATASE DOMAIN-CONTAINING PROTEIN"/>
    <property type="match status" value="1"/>
</dbReference>
<dbReference type="InterPro" id="IPR036691">
    <property type="entry name" value="Endo/exonu/phosph_ase_sf"/>
</dbReference>
<evidence type="ECO:0000313" key="2">
    <source>
        <dbReference type="EMBL" id="SPP90004.1"/>
    </source>
</evidence>
<dbReference type="SUPFAM" id="SSF56219">
    <property type="entry name" value="DNase I-like"/>
    <property type="match status" value="1"/>
</dbReference>
<feature type="non-terminal residue" evidence="2">
    <location>
        <position position="1"/>
    </location>
</feature>
<dbReference type="PANTHER" id="PTHR33776:SF3">
    <property type="entry name" value="PHD-TYPE DOMAIN-CONTAINING PROTEIN"/>
    <property type="match status" value="1"/>
</dbReference>
<dbReference type="STRING" id="7266.A0A3B0K7E2"/>
<feature type="non-terminal residue" evidence="2">
    <location>
        <position position="142"/>
    </location>
</feature>
<dbReference type="OMA" id="NQLSITW"/>
<dbReference type="InterPro" id="IPR005135">
    <property type="entry name" value="Endo/exonuclease/phosphatase"/>
</dbReference>
<proteinExistence type="predicted"/>
<feature type="domain" description="Endonuclease/exonuclease/phosphatase" evidence="1">
    <location>
        <begin position="22"/>
        <end position="141"/>
    </location>
</feature>
<dbReference type="Proteomes" id="UP000268350">
    <property type="component" value="Unassembled WGS sequence"/>
</dbReference>